<dbReference type="EMBL" id="HBHY01007387">
    <property type="protein sequence ID" value="CAE0134071.1"/>
    <property type="molecule type" value="Transcribed_RNA"/>
</dbReference>
<dbReference type="AlphaFoldDB" id="A0A7S3BIA5"/>
<gene>
    <name evidence="2" type="ORF">PSIN1315_LOCUS4775</name>
</gene>
<dbReference type="SUPFAM" id="SSF51735">
    <property type="entry name" value="NAD(P)-binding Rossmann-fold domains"/>
    <property type="match status" value="1"/>
</dbReference>
<dbReference type="InterPro" id="IPR036291">
    <property type="entry name" value="NAD(P)-bd_dom_sf"/>
</dbReference>
<dbReference type="PANTHER" id="PTHR47378">
    <property type="entry name" value="DIVINYL CHLOROPHYLLIDE A 8-VINYL-REDUCTASE, CHLOROPLASTIC"/>
    <property type="match status" value="1"/>
</dbReference>
<accession>A0A7S3BIA5</accession>
<proteinExistence type="predicted"/>
<keyword evidence="1" id="KW-0560">Oxidoreductase</keyword>
<sequence length="335" mass="36551">MARPKSGPGGARSIEDTRKDLAGAELVFCDPVDKDGANIQRVYDELNGKGVKVDAVISCLASRTGGVRDSWEVDYLASKRLLDCARAQGAAHFTLLGAICVQKPLLEFHRAKLALFEYMKTLDDIGWTDVRPTAYFKSLVAPIQIARWGGAYSTFDGGASNPNKAMAEEELADYIIDCFEKPEQQQRALPIGGPGRALDIKQQGEVVFEAMGKEPTFNEAPIGIFDVIIGGLSWLDKTFPGGKDDSFLNGKFEDPAEFAKIGKFYATEPMLAINPETGRYDPGYTPEHGTISLEDWLKKAATQKDGLDDQLEQGAGLASFANLTKWARDAMPKMS</sequence>
<dbReference type="PANTHER" id="PTHR47378:SF1">
    <property type="entry name" value="DIVINYL CHLOROPHYLLIDE A 8-VINYL-REDUCTASE, CHLOROPLASTIC"/>
    <property type="match status" value="1"/>
</dbReference>
<reference evidence="2" key="1">
    <citation type="submission" date="2021-01" db="EMBL/GenBank/DDBJ databases">
        <authorList>
            <person name="Corre E."/>
            <person name="Pelletier E."/>
            <person name="Niang G."/>
            <person name="Scheremetjew M."/>
            <person name="Finn R."/>
            <person name="Kale V."/>
            <person name="Holt S."/>
            <person name="Cochrane G."/>
            <person name="Meng A."/>
            <person name="Brown T."/>
            <person name="Cohen L."/>
        </authorList>
    </citation>
    <scope>NUCLEOTIDE SEQUENCE</scope>
    <source>
        <strain evidence="2">RCC927</strain>
    </source>
</reference>
<dbReference type="GO" id="GO:0016491">
    <property type="term" value="F:oxidoreductase activity"/>
    <property type="evidence" value="ECO:0007669"/>
    <property type="project" value="UniProtKB-KW"/>
</dbReference>
<protein>
    <submittedName>
        <fullName evidence="2">Uncharacterized protein</fullName>
    </submittedName>
</protein>
<dbReference type="Gene3D" id="3.40.50.720">
    <property type="entry name" value="NAD(P)-binding Rossmann-like Domain"/>
    <property type="match status" value="1"/>
</dbReference>
<dbReference type="InterPro" id="IPR044201">
    <property type="entry name" value="DVR-like"/>
</dbReference>
<name>A0A7S3BIA5_9VIRI</name>
<organism evidence="2">
    <name type="scientific">Prasinoderma singulare</name>
    <dbReference type="NCBI Taxonomy" id="676789"/>
    <lineage>
        <taxon>Eukaryota</taxon>
        <taxon>Viridiplantae</taxon>
        <taxon>Prasinodermophyta</taxon>
        <taxon>Prasinodermophyceae</taxon>
        <taxon>Prasinodermales</taxon>
        <taxon>Prasinodermaceae</taxon>
        <taxon>Prasinoderma</taxon>
    </lineage>
</organism>
<evidence type="ECO:0000256" key="1">
    <source>
        <dbReference type="ARBA" id="ARBA00023002"/>
    </source>
</evidence>
<evidence type="ECO:0000313" key="2">
    <source>
        <dbReference type="EMBL" id="CAE0134071.1"/>
    </source>
</evidence>